<evidence type="ECO:0000313" key="2">
    <source>
        <dbReference type="Proteomes" id="UP001162992"/>
    </source>
</evidence>
<organism evidence="1 2">
    <name type="scientific">Diphasiastrum complanatum</name>
    <name type="common">Issler's clubmoss</name>
    <name type="synonym">Lycopodium complanatum</name>
    <dbReference type="NCBI Taxonomy" id="34168"/>
    <lineage>
        <taxon>Eukaryota</taxon>
        <taxon>Viridiplantae</taxon>
        <taxon>Streptophyta</taxon>
        <taxon>Embryophyta</taxon>
        <taxon>Tracheophyta</taxon>
        <taxon>Lycopodiopsida</taxon>
        <taxon>Lycopodiales</taxon>
        <taxon>Lycopodiaceae</taxon>
        <taxon>Lycopodioideae</taxon>
        <taxon>Diphasiastrum</taxon>
    </lineage>
</organism>
<comment type="caution">
    <text evidence="1">The sequence shown here is derived from an EMBL/GenBank/DDBJ whole genome shotgun (WGS) entry which is preliminary data.</text>
</comment>
<keyword evidence="2" id="KW-1185">Reference proteome</keyword>
<evidence type="ECO:0000313" key="1">
    <source>
        <dbReference type="EMBL" id="KAJ7563482.1"/>
    </source>
</evidence>
<gene>
    <name evidence="1" type="ORF">O6H91_03G112000</name>
</gene>
<name>A0ACC2EAP0_DIPCM</name>
<sequence length="128" mass="14095">MAGKAYVGVYADGPLQVEWVTVPASEGSTLSGKELHAKRTQQDGSSLPPESLFIAVPKGSGRYPVIVLQHGYMLRNAFYKELMEHVASHRFIVVAPQSRTGRTKLSSVEIQDEGRVDGQRALENSHWC</sequence>
<reference evidence="2" key="1">
    <citation type="journal article" date="2024" name="Proc. Natl. Acad. Sci. U.S.A.">
        <title>Extraordinary preservation of gene collinearity over three hundred million years revealed in homosporous lycophytes.</title>
        <authorList>
            <person name="Li C."/>
            <person name="Wickell D."/>
            <person name="Kuo L.Y."/>
            <person name="Chen X."/>
            <person name="Nie B."/>
            <person name="Liao X."/>
            <person name="Peng D."/>
            <person name="Ji J."/>
            <person name="Jenkins J."/>
            <person name="Williams M."/>
            <person name="Shu S."/>
            <person name="Plott C."/>
            <person name="Barry K."/>
            <person name="Rajasekar S."/>
            <person name="Grimwood J."/>
            <person name="Han X."/>
            <person name="Sun S."/>
            <person name="Hou Z."/>
            <person name="He W."/>
            <person name="Dai G."/>
            <person name="Sun C."/>
            <person name="Schmutz J."/>
            <person name="Leebens-Mack J.H."/>
            <person name="Li F.W."/>
            <person name="Wang L."/>
        </authorList>
    </citation>
    <scope>NUCLEOTIDE SEQUENCE [LARGE SCALE GENOMIC DNA]</scope>
    <source>
        <strain evidence="2">cv. PW_Plant_1</strain>
    </source>
</reference>
<dbReference type="EMBL" id="CM055094">
    <property type="protein sequence ID" value="KAJ7563482.1"/>
    <property type="molecule type" value="Genomic_DNA"/>
</dbReference>
<proteinExistence type="predicted"/>
<accession>A0ACC2EAP0</accession>
<dbReference type="Proteomes" id="UP001162992">
    <property type="component" value="Chromosome 3"/>
</dbReference>
<protein>
    <submittedName>
        <fullName evidence="1">Uncharacterized protein</fullName>
    </submittedName>
</protein>